<dbReference type="PANTHER" id="PTHR37947">
    <property type="entry name" value="BLL2462 PROTEIN"/>
    <property type="match status" value="1"/>
</dbReference>
<feature type="region of interest" description="Disordered" evidence="1">
    <location>
        <begin position="882"/>
        <end position="981"/>
    </location>
</feature>
<dbReference type="PANTHER" id="PTHR37947:SF2">
    <property type="entry name" value="VON WILLEBRAND FACTOR TYPE A"/>
    <property type="match status" value="1"/>
</dbReference>
<sequence>MGIDWTEPLYLLLLLPATGLLVHWWRTQQRVVGWKRYIIVGIRALFFLLLILALAGTHLLFPVRSEIVVFVVDRSASMKEDARVVPFLQEALKGKAPQDQYGIVSVGRQAVVEQPISGQAELTPLGALVQPHATNLAEGIRLAAGMIPSQARGKIVLISDGLQTHGDALVEAKLAQERGIIVDALPLQQPEGDEAVLASLQVPDRLFLGEEFPIKVTVEGTAATRGTLILYEGNEKISEQAVQIEKGQNRFVFQGKSDREGFHRYRVELKADKDTIRVNNQAYAFTQVNGTPKVLVLEGHPGAAGNLVRALEAGEIAVDVLNPSLLPKELDDYKQYAGIVLADLQATQVSDRDMERMRAAVRDLGLGLVMTGGPDSFGMGGWFKTPIEEALPVYMDLRGKEELPSLGLVLVIDKSGSMSSGMGGPNKMELAKEAAIRATEMLNDQDELAVVGFDSFPFLVVEPQSVKNLDDIQSHIGSIYADGGTDIFPSLQMAYENIKLMKTQRKHVILLTDGRSGRQDDYGGLLGQMKEEKITVSTVAVGNDADTLLLEEIARMGSGRYYMANDPGSIPKIFSKETALASRTFIVEKPQIPQRFGGGDWSYLRGDLPPIHAYMATTAKVTTEKVLVSADKDPYLARWQYGLGRAVAWTSDLEGKWSPLWATWGNNGRLWNQIISWTFPQVGQGGWETDTELDGMKGRISVTLPPGLSIPQQMEAIVLNQELNREIIPLKPVAPGKLQGEFAAGEPGTYMIQVVEKQGERIVANETAGLSISYSPEYGLRQNGESFLRQLAAAGGGQLISEPSGAFGGGLPGKWEEQQIGDLLLMLAAILWPLDIAARRVQLSSALVQRWRERWFTRRSAPAVSEARSRVLGELQAKKGVGPDLKKEMSGEVAPGRKYAFSGKAEPRQNAVPGEVAPRRNNAAPESAVPVKEKQVSPPPQAQPKPKTDGPKAGSPKAEPSHSAANVQAFNRLLKAKKKKR</sequence>
<feature type="transmembrane region" description="Helical" evidence="2">
    <location>
        <begin position="6"/>
        <end position="25"/>
    </location>
</feature>
<keyword evidence="2" id="KW-0472">Membrane</keyword>
<proteinExistence type="predicted"/>
<dbReference type="InterPro" id="IPR036465">
    <property type="entry name" value="vWFA_dom_sf"/>
</dbReference>
<dbReference type="InterPro" id="IPR010768">
    <property type="entry name" value="GATase1-like"/>
</dbReference>
<dbReference type="EMBL" id="JAYJLD010000038">
    <property type="protein sequence ID" value="MEB3103518.1"/>
    <property type="molecule type" value="Genomic_DNA"/>
</dbReference>
<gene>
    <name evidence="4" type="ORF">VF724_17935</name>
</gene>
<dbReference type="InterPro" id="IPR002035">
    <property type="entry name" value="VWF_A"/>
</dbReference>
<feature type="transmembrane region" description="Helical" evidence="2">
    <location>
        <begin position="37"/>
        <end position="61"/>
    </location>
</feature>
<reference evidence="4" key="1">
    <citation type="submission" date="2023-12" db="EMBL/GenBank/DDBJ databases">
        <title>Fervidustalea candida gen. nov., sp. nov., a novel member of the family Paenibacillaceae isolated from a geothermal area.</title>
        <authorList>
            <person name="Li W.-J."/>
            <person name="Jiao J.-Y."/>
            <person name="Chen Y."/>
        </authorList>
    </citation>
    <scope>NUCLEOTIDE SEQUENCE</scope>
    <source>
        <strain evidence="4">SYSU GA230002</strain>
    </source>
</reference>
<dbReference type="Pfam" id="PF13519">
    <property type="entry name" value="VWA_2"/>
    <property type="match status" value="1"/>
</dbReference>
<dbReference type="PROSITE" id="PS50234">
    <property type="entry name" value="VWFA"/>
    <property type="match status" value="1"/>
</dbReference>
<dbReference type="Gene3D" id="3.40.50.410">
    <property type="entry name" value="von Willebrand factor, type A domain"/>
    <property type="match status" value="2"/>
</dbReference>
<dbReference type="CDD" id="cd00198">
    <property type="entry name" value="vWFA"/>
    <property type="match status" value="1"/>
</dbReference>
<evidence type="ECO:0000313" key="5">
    <source>
        <dbReference type="Proteomes" id="UP001310386"/>
    </source>
</evidence>
<comment type="caution">
    <text evidence="4">The sequence shown here is derived from an EMBL/GenBank/DDBJ whole genome shotgun (WGS) entry which is preliminary data.</text>
</comment>
<dbReference type="SUPFAM" id="SSF52317">
    <property type="entry name" value="Class I glutamine amidotransferase-like"/>
    <property type="match status" value="1"/>
</dbReference>
<feature type="domain" description="VWFA" evidence="3">
    <location>
        <begin position="407"/>
        <end position="577"/>
    </location>
</feature>
<dbReference type="SUPFAM" id="SSF53300">
    <property type="entry name" value="vWA-like"/>
    <property type="match status" value="2"/>
</dbReference>
<keyword evidence="5" id="KW-1185">Reference proteome</keyword>
<dbReference type="Pfam" id="PF07090">
    <property type="entry name" value="GATase1_like"/>
    <property type="match status" value="1"/>
</dbReference>
<dbReference type="InterPro" id="IPR029062">
    <property type="entry name" value="Class_I_gatase-like"/>
</dbReference>
<dbReference type="Proteomes" id="UP001310386">
    <property type="component" value="Unassembled WGS sequence"/>
</dbReference>
<dbReference type="Gene3D" id="3.40.50.880">
    <property type="match status" value="1"/>
</dbReference>
<organism evidence="4 5">
    <name type="scientific">Ferviditalea candida</name>
    <dbReference type="NCBI Taxonomy" id="3108399"/>
    <lineage>
        <taxon>Bacteria</taxon>
        <taxon>Bacillati</taxon>
        <taxon>Bacillota</taxon>
        <taxon>Bacilli</taxon>
        <taxon>Bacillales</taxon>
        <taxon>Paenibacillaceae</taxon>
        <taxon>Ferviditalea</taxon>
    </lineage>
</organism>
<evidence type="ECO:0000313" key="4">
    <source>
        <dbReference type="EMBL" id="MEB3103518.1"/>
    </source>
</evidence>
<name>A0ABU5ZMU6_9BACL</name>
<dbReference type="RefSeq" id="WP_371755645.1">
    <property type="nucleotide sequence ID" value="NZ_JAYJLD010000038.1"/>
</dbReference>
<evidence type="ECO:0000256" key="1">
    <source>
        <dbReference type="SAM" id="MobiDB-lite"/>
    </source>
</evidence>
<dbReference type="SMART" id="SM00327">
    <property type="entry name" value="VWA"/>
    <property type="match status" value="2"/>
</dbReference>
<keyword evidence="2" id="KW-1133">Transmembrane helix</keyword>
<dbReference type="Pfam" id="PF00092">
    <property type="entry name" value="VWA"/>
    <property type="match status" value="1"/>
</dbReference>
<keyword evidence="2" id="KW-0812">Transmembrane</keyword>
<protein>
    <submittedName>
        <fullName evidence="4">VWA domain-containing protein</fullName>
    </submittedName>
</protein>
<evidence type="ECO:0000256" key="2">
    <source>
        <dbReference type="SAM" id="Phobius"/>
    </source>
</evidence>
<evidence type="ECO:0000259" key="3">
    <source>
        <dbReference type="PROSITE" id="PS50234"/>
    </source>
</evidence>
<accession>A0ABU5ZMU6</accession>